<comment type="caution">
    <text evidence="1">The sequence shown here is derived from an EMBL/GenBank/DDBJ whole genome shotgun (WGS) entry which is preliminary data.</text>
</comment>
<evidence type="ECO:0000313" key="2">
    <source>
        <dbReference type="Proteomes" id="UP000790377"/>
    </source>
</evidence>
<evidence type="ECO:0000313" key="1">
    <source>
        <dbReference type="EMBL" id="KAH7910734.1"/>
    </source>
</evidence>
<protein>
    <submittedName>
        <fullName evidence="1">Timeless protein-domain-containing protein</fullName>
    </submittedName>
</protein>
<name>A0ACB8ABA5_9AGAM</name>
<dbReference type="Proteomes" id="UP000790377">
    <property type="component" value="Unassembled WGS sequence"/>
</dbReference>
<proteinExistence type="predicted"/>
<gene>
    <name evidence="1" type="ORF">BJ138DRAFT_1087065</name>
</gene>
<sequence length="1180" mass="130443">MDTMDEEEKARRAVLTPVISGVVDALGGYESGKYRLGDSVAGCLRDLKKLWRLDDSDERRIVARIFWESRVFVGDLVPILEATAGQDGRTAVLCVDLMTAMTWPLDIGAELAAVYEDGDDIRLDYTHLQAAQVAYKAALVSQGLGALFAVAVGPVSTAPRARTERDGQIVRVVLHLIRNLACITDDNHSQSHSSLVRALADAHLLDLLVSLANGAAGPDPLCGALNTLVLEIFYLLFRAVKPARLHVTPKQSLHRLLALEEKSHRDLARSAPSRHSRFGTTVAVRVNKHNVVLHRQTALTNDPSSILDHKKRPRARPQKLVDPLARDLSLDPAASTALRDFATELLLSSFNVFLSSLLKDIKSERPKITESDHLRLLYVSKWMLEFFLVGLALPKSATHTHQWHPSMVAEVTDRSWIVWVLKRVRGAVEEKPKAWNEFQAGIECLTQLLRLIELLELAFDALKFYRPTAAAAQASAMLPGADTDAGPGVKGGGQGVAYLGASVALGYEVGKMVERWAGVRGGMYVRRKRARRRKTKKGKGRGEAAGEEEGGDGEGEGGDGSGEEGGEEEEVIHETMFTFEAFEMKFAQPEITRTLLAYLARWRDFATDSPDDSHTQRKAESEEMRRVVSLLHRQAVRAKAEGLFFNVSTLTLFKSILDAHQQRILPRDRAHTELVQLVNYILRQFFKALKEERMLAVEAFFPMNRGHWKQYSSWEPEKKSSGRRRKQGTGDDSDAGSSDGDGEGAGKGKGKSKNGEVQVKKGYSWSEQLGIAIAALVEEGKRELVEWVKDILFLVIHQRRKIVDETDHADQDQGLDENDGDVDDADAVRRLAGPSEAAISKFTDYLIPYISDEHADGATKNPRLKLMFRLLKFTILDENAEEVEWIVPAALLPAEMQSSRTVIDQFLNEPIDLNGQKASSLLSKKSTRSRARPRPRPRRRRRRATSSNPASDAELDGEDEEDADPDEPKRKREKRKREEAQYKSAQFIEDSEEEYGDIDAFLEREKVQREKAAIAAAGASSGSGTMRATGTKKRRRKEAGGEREKKKWKGSGSAGVGAGEDGAEDEVEIVEPEDGVGAPESDADDDMISALLRSASKSPSPAPQPKPKPKPKPKPRPRAKPKAGDVDSQVHSDAPQPKPRPKPRSRAKPKAGDSDEVEIVAESAPARRKGRVVVISDEDE</sequence>
<dbReference type="EMBL" id="MU267702">
    <property type="protein sequence ID" value="KAH7910734.1"/>
    <property type="molecule type" value="Genomic_DNA"/>
</dbReference>
<accession>A0ACB8ABA5</accession>
<keyword evidence="2" id="KW-1185">Reference proteome</keyword>
<organism evidence="1 2">
    <name type="scientific">Hygrophoropsis aurantiaca</name>
    <dbReference type="NCBI Taxonomy" id="72124"/>
    <lineage>
        <taxon>Eukaryota</taxon>
        <taxon>Fungi</taxon>
        <taxon>Dikarya</taxon>
        <taxon>Basidiomycota</taxon>
        <taxon>Agaricomycotina</taxon>
        <taxon>Agaricomycetes</taxon>
        <taxon>Agaricomycetidae</taxon>
        <taxon>Boletales</taxon>
        <taxon>Coniophorineae</taxon>
        <taxon>Hygrophoropsidaceae</taxon>
        <taxon>Hygrophoropsis</taxon>
    </lineage>
</organism>
<reference evidence="1" key="1">
    <citation type="journal article" date="2021" name="New Phytol.">
        <title>Evolutionary innovations through gain and loss of genes in the ectomycorrhizal Boletales.</title>
        <authorList>
            <person name="Wu G."/>
            <person name="Miyauchi S."/>
            <person name="Morin E."/>
            <person name="Kuo A."/>
            <person name="Drula E."/>
            <person name="Varga T."/>
            <person name="Kohler A."/>
            <person name="Feng B."/>
            <person name="Cao Y."/>
            <person name="Lipzen A."/>
            <person name="Daum C."/>
            <person name="Hundley H."/>
            <person name="Pangilinan J."/>
            <person name="Johnson J."/>
            <person name="Barry K."/>
            <person name="LaButti K."/>
            <person name="Ng V."/>
            <person name="Ahrendt S."/>
            <person name="Min B."/>
            <person name="Choi I.G."/>
            <person name="Park H."/>
            <person name="Plett J.M."/>
            <person name="Magnuson J."/>
            <person name="Spatafora J.W."/>
            <person name="Nagy L.G."/>
            <person name="Henrissat B."/>
            <person name="Grigoriev I.V."/>
            <person name="Yang Z.L."/>
            <person name="Xu J."/>
            <person name="Martin F.M."/>
        </authorList>
    </citation>
    <scope>NUCLEOTIDE SEQUENCE</scope>
    <source>
        <strain evidence="1">ATCC 28755</strain>
    </source>
</reference>